<reference evidence="10" key="1">
    <citation type="submission" date="2021-07" db="EMBL/GenBank/DDBJ databases">
        <title>Complete genome sequencing of a Clostridium isolate.</title>
        <authorList>
            <person name="Ueki A."/>
            <person name="Tonouchi A."/>
        </authorList>
    </citation>
    <scope>NUCLEOTIDE SEQUENCE [LARGE SCALE GENOMIC DNA]</scope>
    <source>
        <strain evidence="10">C5S11</strain>
    </source>
</reference>
<feature type="transmembrane region" description="Helical" evidence="8">
    <location>
        <begin position="263"/>
        <end position="290"/>
    </location>
</feature>
<proteinExistence type="inferred from homology"/>
<comment type="subcellular location">
    <subcellularLocation>
        <location evidence="1">Cell membrane</location>
        <topology evidence="1">Multi-pass membrane protein</topology>
    </subcellularLocation>
</comment>
<dbReference type="SUPFAM" id="SSF81345">
    <property type="entry name" value="ABC transporter involved in vitamin B12 uptake, BtuC"/>
    <property type="match status" value="1"/>
</dbReference>
<keyword evidence="10" id="KW-1185">Reference proteome</keyword>
<evidence type="ECO:0000256" key="7">
    <source>
        <dbReference type="ARBA" id="ARBA00023136"/>
    </source>
</evidence>
<evidence type="ECO:0000256" key="1">
    <source>
        <dbReference type="ARBA" id="ARBA00004651"/>
    </source>
</evidence>
<feature type="transmembrane region" description="Helical" evidence="8">
    <location>
        <begin position="117"/>
        <end position="139"/>
    </location>
</feature>
<keyword evidence="3" id="KW-0813">Transport</keyword>
<protein>
    <submittedName>
        <fullName evidence="9">Iron ABC transporter permease</fullName>
    </submittedName>
</protein>
<comment type="similarity">
    <text evidence="2">Belongs to the binding-protein-dependent transport system permease family. FecCD subfamily.</text>
</comment>
<keyword evidence="6 8" id="KW-1133">Transmembrane helix</keyword>
<evidence type="ECO:0000313" key="10">
    <source>
        <dbReference type="Proteomes" id="UP000824633"/>
    </source>
</evidence>
<dbReference type="EMBL" id="AP024849">
    <property type="protein sequence ID" value="BCZ47497.1"/>
    <property type="molecule type" value="Genomic_DNA"/>
</dbReference>
<gene>
    <name evidence="9" type="ORF">psyc5s11_35640</name>
</gene>
<feature type="transmembrane region" description="Helical" evidence="8">
    <location>
        <begin position="220"/>
        <end position="237"/>
    </location>
</feature>
<dbReference type="PANTHER" id="PTHR30472:SF70">
    <property type="entry name" value="MOLYBDATE IMPORT SYSTEM PERMEASE PROTEIN MOLB"/>
    <property type="match status" value="1"/>
</dbReference>
<evidence type="ECO:0000313" key="9">
    <source>
        <dbReference type="EMBL" id="BCZ47497.1"/>
    </source>
</evidence>
<feature type="transmembrane region" description="Helical" evidence="8">
    <location>
        <begin position="332"/>
        <end position="351"/>
    </location>
</feature>
<feature type="transmembrane region" description="Helical" evidence="8">
    <location>
        <begin position="145"/>
        <end position="163"/>
    </location>
</feature>
<evidence type="ECO:0000256" key="5">
    <source>
        <dbReference type="ARBA" id="ARBA00022692"/>
    </source>
</evidence>
<dbReference type="InterPro" id="IPR037294">
    <property type="entry name" value="ABC_BtuC-like"/>
</dbReference>
<dbReference type="Pfam" id="PF01032">
    <property type="entry name" value="FecCD"/>
    <property type="match status" value="1"/>
</dbReference>
<feature type="transmembrane region" description="Helical" evidence="8">
    <location>
        <begin position="28"/>
        <end position="51"/>
    </location>
</feature>
<feature type="transmembrane region" description="Helical" evidence="8">
    <location>
        <begin position="302"/>
        <end position="320"/>
    </location>
</feature>
<keyword evidence="4" id="KW-1003">Cell membrane</keyword>
<keyword evidence="5 8" id="KW-0812">Transmembrane</keyword>
<dbReference type="InterPro" id="IPR000522">
    <property type="entry name" value="ABC_transptr_permease_BtuC"/>
</dbReference>
<dbReference type="PANTHER" id="PTHR30472">
    <property type="entry name" value="FERRIC ENTEROBACTIN TRANSPORT SYSTEM PERMEASE PROTEIN"/>
    <property type="match status" value="1"/>
</dbReference>
<feature type="transmembrane region" description="Helical" evidence="8">
    <location>
        <begin position="87"/>
        <end position="105"/>
    </location>
</feature>
<dbReference type="Gene3D" id="1.10.3470.10">
    <property type="entry name" value="ABC transporter involved in vitamin B12 uptake, BtuC"/>
    <property type="match status" value="1"/>
</dbReference>
<keyword evidence="7 8" id="KW-0472">Membrane</keyword>
<feature type="transmembrane region" description="Helical" evidence="8">
    <location>
        <begin position="170"/>
        <end position="190"/>
    </location>
</feature>
<evidence type="ECO:0000256" key="3">
    <source>
        <dbReference type="ARBA" id="ARBA00022448"/>
    </source>
</evidence>
<evidence type="ECO:0000256" key="8">
    <source>
        <dbReference type="SAM" id="Phobius"/>
    </source>
</evidence>
<dbReference type="CDD" id="cd06550">
    <property type="entry name" value="TM_ABC_iron-siderophores_like"/>
    <property type="match status" value="1"/>
</dbReference>
<sequence>MQIIKNSSEKINPTDKKSLLMFKSKNHIMTILVILSIIVFFTSFTVGRYAIPLDELANVFLSKIFGLQKTWPDTIETVLLNVRLPRVLAAMIIGAALSLAGATYQGLFKNPMVSPDILGASAGAGFGASIAILLSFNILGIQVSAFIFGMGAVMLTYIISTIIGRNNNAILVLVLTGMVVSTLFSSFISMTKYVADPNSKLPAITFWLMGGLSSINSKDVLILTITVLLGAVPLYLIRWKLNVLSFGEEEAKALGIDTFKIRIIVIFCSTLMTAACVSLSGMIGWVGLIIPHFARMLVGPNYKILIPTSILIGSTYLLIVDDIARSLFSIEIPLGILTSLIGAPFFIFMLLKGKRGWI</sequence>
<name>A0ABN6IZH1_9CLOT</name>
<evidence type="ECO:0000256" key="6">
    <source>
        <dbReference type="ARBA" id="ARBA00022989"/>
    </source>
</evidence>
<evidence type="ECO:0000256" key="2">
    <source>
        <dbReference type="ARBA" id="ARBA00007935"/>
    </source>
</evidence>
<evidence type="ECO:0000256" key="4">
    <source>
        <dbReference type="ARBA" id="ARBA00022475"/>
    </source>
</evidence>
<dbReference type="Proteomes" id="UP000824633">
    <property type="component" value="Chromosome"/>
</dbReference>
<organism evidence="9 10">
    <name type="scientific">Clostridium gelidum</name>
    <dbReference type="NCBI Taxonomy" id="704125"/>
    <lineage>
        <taxon>Bacteria</taxon>
        <taxon>Bacillati</taxon>
        <taxon>Bacillota</taxon>
        <taxon>Clostridia</taxon>
        <taxon>Eubacteriales</taxon>
        <taxon>Clostridiaceae</taxon>
        <taxon>Clostridium</taxon>
    </lineage>
</organism>
<accession>A0ABN6IZH1</accession>